<gene>
    <name evidence="2" type="ORF">BCR35DRAFT_350631</name>
</gene>
<dbReference type="InParanoid" id="A0A1Y2FYM1"/>
<evidence type="ECO:0000313" key="2">
    <source>
        <dbReference type="EMBL" id="ORY89141.1"/>
    </source>
</evidence>
<keyword evidence="3" id="KW-1185">Reference proteome</keyword>
<organism evidence="2 3">
    <name type="scientific">Leucosporidium creatinivorum</name>
    <dbReference type="NCBI Taxonomy" id="106004"/>
    <lineage>
        <taxon>Eukaryota</taxon>
        <taxon>Fungi</taxon>
        <taxon>Dikarya</taxon>
        <taxon>Basidiomycota</taxon>
        <taxon>Pucciniomycotina</taxon>
        <taxon>Microbotryomycetes</taxon>
        <taxon>Leucosporidiales</taxon>
        <taxon>Leucosporidium</taxon>
    </lineage>
</organism>
<reference evidence="2 3" key="1">
    <citation type="submission" date="2016-07" db="EMBL/GenBank/DDBJ databases">
        <title>Pervasive Adenine N6-methylation of Active Genes in Fungi.</title>
        <authorList>
            <consortium name="DOE Joint Genome Institute"/>
            <person name="Mondo S.J."/>
            <person name="Dannebaum R.O."/>
            <person name="Kuo R.C."/>
            <person name="Labutti K."/>
            <person name="Haridas S."/>
            <person name="Kuo A."/>
            <person name="Salamov A."/>
            <person name="Ahrendt S.R."/>
            <person name="Lipzen A."/>
            <person name="Sullivan W."/>
            <person name="Andreopoulos W.B."/>
            <person name="Clum A."/>
            <person name="Lindquist E."/>
            <person name="Daum C."/>
            <person name="Ramamoorthy G.K."/>
            <person name="Gryganskyi A."/>
            <person name="Culley D."/>
            <person name="Magnuson J.K."/>
            <person name="James T.Y."/>
            <person name="O'Malley M.A."/>
            <person name="Stajich J.E."/>
            <person name="Spatafora J.W."/>
            <person name="Visel A."/>
            <person name="Grigoriev I.V."/>
        </authorList>
    </citation>
    <scope>NUCLEOTIDE SEQUENCE [LARGE SCALE GENOMIC DNA]</scope>
    <source>
        <strain evidence="2 3">62-1032</strain>
    </source>
</reference>
<dbReference type="EMBL" id="MCGR01000007">
    <property type="protein sequence ID" value="ORY89141.1"/>
    <property type="molecule type" value="Genomic_DNA"/>
</dbReference>
<dbReference type="InterPro" id="IPR032675">
    <property type="entry name" value="LRR_dom_sf"/>
</dbReference>
<dbReference type="OrthoDB" id="2523207at2759"/>
<name>A0A1Y2FYM1_9BASI</name>
<evidence type="ECO:0008006" key="4">
    <source>
        <dbReference type="Google" id="ProtNLM"/>
    </source>
</evidence>
<evidence type="ECO:0000256" key="1">
    <source>
        <dbReference type="SAM" id="MobiDB-lite"/>
    </source>
</evidence>
<proteinExistence type="predicted"/>
<evidence type="ECO:0000313" key="3">
    <source>
        <dbReference type="Proteomes" id="UP000193467"/>
    </source>
</evidence>
<accession>A0A1Y2FYM1</accession>
<protein>
    <recommendedName>
        <fullName evidence="4">F-box domain-containing protein</fullName>
    </recommendedName>
</protein>
<sequence>MPSLPTEIIAQIIQEVANERDDRGRVVQVYYSTLRRLCLVSKAWLPPARSALYETVLLEYTDERDDSNASSDDHWDDLDDLDAPYPPPKSPPFRGQDLLRSLRRNPQLGALVRALTVTFEFWVDDVLKHTAEKTVASLIKRCPGIIRLRLKSAGGLGATALDDLAHWLVLRTPSRAMLRQVEDLEMVWGDEGCPALLAAAPQIRKLAFDYDRGSFSIFRSLPFRLTHLKLHGTPPDKDLVQLLKYSSATLRILDVDHRTLLGISAPLPLLSSLKLDIRGWAIEREIVDQIIAAIAHFPSLQFLHLRHLSVPVGGVVPFLLSLPITLLVLNISDCDDVDTEVVLQYLKELSPRHGFALVVEHEMKSGREIQEACSRAGVSLL</sequence>
<dbReference type="SUPFAM" id="SSF52047">
    <property type="entry name" value="RNI-like"/>
    <property type="match status" value="1"/>
</dbReference>
<dbReference type="Proteomes" id="UP000193467">
    <property type="component" value="Unassembled WGS sequence"/>
</dbReference>
<feature type="region of interest" description="Disordered" evidence="1">
    <location>
        <begin position="64"/>
        <end position="95"/>
    </location>
</feature>
<dbReference type="AlphaFoldDB" id="A0A1Y2FYM1"/>
<comment type="caution">
    <text evidence="2">The sequence shown here is derived from an EMBL/GenBank/DDBJ whole genome shotgun (WGS) entry which is preliminary data.</text>
</comment>
<dbReference type="Gene3D" id="3.80.10.10">
    <property type="entry name" value="Ribonuclease Inhibitor"/>
    <property type="match status" value="1"/>
</dbReference>